<evidence type="ECO:0000256" key="13">
    <source>
        <dbReference type="SAM" id="Phobius"/>
    </source>
</evidence>
<keyword evidence="11 12" id="KW-0407">Ion channel</keyword>
<dbReference type="Gene3D" id="1.10.287.770">
    <property type="entry name" value="YojJ-like"/>
    <property type="match status" value="1"/>
</dbReference>
<dbReference type="EMBL" id="HBUE01198853">
    <property type="protein sequence ID" value="CAG6528767.1"/>
    <property type="molecule type" value="Transcribed_RNA"/>
</dbReference>
<evidence type="ECO:0000256" key="3">
    <source>
        <dbReference type="ARBA" id="ARBA00022448"/>
    </source>
</evidence>
<feature type="transmembrane region" description="Helical" evidence="13">
    <location>
        <begin position="76"/>
        <end position="103"/>
    </location>
</feature>
<evidence type="ECO:0000256" key="4">
    <source>
        <dbReference type="ARBA" id="ARBA00022461"/>
    </source>
</evidence>
<evidence type="ECO:0000256" key="8">
    <source>
        <dbReference type="ARBA" id="ARBA00023065"/>
    </source>
</evidence>
<dbReference type="EMBL" id="HBUE01304950">
    <property type="protein sequence ID" value="CAG6580524.1"/>
    <property type="molecule type" value="Transcribed_RNA"/>
</dbReference>
<keyword evidence="9 13" id="KW-0472">Membrane</keyword>
<comment type="subcellular location">
    <subcellularLocation>
        <location evidence="1">Membrane</location>
        <topology evidence="1">Multi-pass membrane protein</topology>
    </subcellularLocation>
</comment>
<accession>A0A8D8NWY3</accession>
<dbReference type="InterPro" id="IPR001873">
    <property type="entry name" value="ENaC"/>
</dbReference>
<protein>
    <submittedName>
        <fullName evidence="14">(northern house mosquito) hypothetical protein</fullName>
    </submittedName>
</protein>
<dbReference type="AlphaFoldDB" id="A0A8D8NWY3"/>
<keyword evidence="4 12" id="KW-0894">Sodium channel</keyword>
<evidence type="ECO:0000256" key="12">
    <source>
        <dbReference type="RuleBase" id="RU000679"/>
    </source>
</evidence>
<organism evidence="14">
    <name type="scientific">Culex pipiens</name>
    <name type="common">House mosquito</name>
    <dbReference type="NCBI Taxonomy" id="7175"/>
    <lineage>
        <taxon>Eukaryota</taxon>
        <taxon>Metazoa</taxon>
        <taxon>Ecdysozoa</taxon>
        <taxon>Arthropoda</taxon>
        <taxon>Hexapoda</taxon>
        <taxon>Insecta</taxon>
        <taxon>Pterygota</taxon>
        <taxon>Neoptera</taxon>
        <taxon>Endopterygota</taxon>
        <taxon>Diptera</taxon>
        <taxon>Nematocera</taxon>
        <taxon>Culicoidea</taxon>
        <taxon>Culicidae</taxon>
        <taxon>Culicinae</taxon>
        <taxon>Culicini</taxon>
        <taxon>Culex</taxon>
        <taxon>Culex</taxon>
    </lineage>
</organism>
<dbReference type="Pfam" id="PF00858">
    <property type="entry name" value="ASC"/>
    <property type="match status" value="1"/>
</dbReference>
<dbReference type="GO" id="GO:0016020">
    <property type="term" value="C:membrane"/>
    <property type="evidence" value="ECO:0007669"/>
    <property type="project" value="UniProtKB-SubCell"/>
</dbReference>
<evidence type="ECO:0000256" key="1">
    <source>
        <dbReference type="ARBA" id="ARBA00004141"/>
    </source>
</evidence>
<keyword evidence="10 12" id="KW-0739">Sodium transport</keyword>
<evidence type="ECO:0000256" key="11">
    <source>
        <dbReference type="ARBA" id="ARBA00023303"/>
    </source>
</evidence>
<keyword evidence="8 12" id="KW-0406">Ion transport</keyword>
<evidence type="ECO:0000313" key="14">
    <source>
        <dbReference type="EMBL" id="CAG6580524.1"/>
    </source>
</evidence>
<evidence type="ECO:0000256" key="5">
    <source>
        <dbReference type="ARBA" id="ARBA00022692"/>
    </source>
</evidence>
<dbReference type="EMBL" id="HBUE01046221">
    <property type="protein sequence ID" value="CAG6462778.1"/>
    <property type="molecule type" value="Transcribed_RNA"/>
</dbReference>
<reference evidence="14" key="1">
    <citation type="submission" date="2021-05" db="EMBL/GenBank/DDBJ databases">
        <authorList>
            <person name="Alioto T."/>
            <person name="Alioto T."/>
            <person name="Gomez Garrido J."/>
        </authorList>
    </citation>
    <scope>NUCLEOTIDE SEQUENCE</scope>
</reference>
<keyword evidence="7" id="KW-0915">Sodium</keyword>
<name>A0A8D8NWY3_CULPI</name>
<evidence type="ECO:0000256" key="6">
    <source>
        <dbReference type="ARBA" id="ARBA00022989"/>
    </source>
</evidence>
<keyword evidence="3 12" id="KW-0813">Transport</keyword>
<keyword evidence="6 13" id="KW-1133">Transmembrane helix</keyword>
<sequence>MFLNQFLADILGLTKKVLFNGEQSCIQSCLEMEINLIGENTIKLQDGNDPGLVQLEVVNVPTSRYERIVAKDSLDFIVSLGGVGGLFFGISLLSLIEFMYLLLRKSV</sequence>
<evidence type="ECO:0000256" key="9">
    <source>
        <dbReference type="ARBA" id="ARBA00023136"/>
    </source>
</evidence>
<keyword evidence="5 12" id="KW-0812">Transmembrane</keyword>
<evidence type="ECO:0000256" key="2">
    <source>
        <dbReference type="ARBA" id="ARBA00007193"/>
    </source>
</evidence>
<proteinExistence type="inferred from homology"/>
<dbReference type="EMBL" id="HBUE01198854">
    <property type="protein sequence ID" value="CAG6528769.1"/>
    <property type="molecule type" value="Transcribed_RNA"/>
</dbReference>
<evidence type="ECO:0000256" key="10">
    <source>
        <dbReference type="ARBA" id="ARBA00023201"/>
    </source>
</evidence>
<dbReference type="GO" id="GO:0005272">
    <property type="term" value="F:sodium channel activity"/>
    <property type="evidence" value="ECO:0007669"/>
    <property type="project" value="UniProtKB-KW"/>
</dbReference>
<comment type="similarity">
    <text evidence="2 12">Belongs to the amiloride-sensitive sodium channel (TC 1.A.6) family.</text>
</comment>
<evidence type="ECO:0000256" key="7">
    <source>
        <dbReference type="ARBA" id="ARBA00023053"/>
    </source>
</evidence>
<dbReference type="EMBL" id="HBUE01304951">
    <property type="protein sequence ID" value="CAG6580526.1"/>
    <property type="molecule type" value="Transcribed_RNA"/>
</dbReference>